<organism evidence="3 4">
    <name type="scientific">Reticulomyxa filosa</name>
    <dbReference type="NCBI Taxonomy" id="46433"/>
    <lineage>
        <taxon>Eukaryota</taxon>
        <taxon>Sar</taxon>
        <taxon>Rhizaria</taxon>
        <taxon>Retaria</taxon>
        <taxon>Foraminifera</taxon>
        <taxon>Monothalamids</taxon>
        <taxon>Reticulomyxidae</taxon>
        <taxon>Reticulomyxa</taxon>
    </lineage>
</organism>
<dbReference type="AlphaFoldDB" id="X6NRJ3"/>
<evidence type="ECO:0000313" key="3">
    <source>
        <dbReference type="EMBL" id="ETO28344.1"/>
    </source>
</evidence>
<keyword evidence="4" id="KW-1185">Reference proteome</keyword>
<reference evidence="3 4" key="1">
    <citation type="journal article" date="2013" name="Curr. Biol.">
        <title>The Genome of the Foraminiferan Reticulomyxa filosa.</title>
        <authorList>
            <person name="Glockner G."/>
            <person name="Hulsmann N."/>
            <person name="Schleicher M."/>
            <person name="Noegel A.A."/>
            <person name="Eichinger L."/>
            <person name="Gallinger C."/>
            <person name="Pawlowski J."/>
            <person name="Sierra R."/>
            <person name="Euteneuer U."/>
            <person name="Pillet L."/>
            <person name="Moustafa A."/>
            <person name="Platzer M."/>
            <person name="Groth M."/>
            <person name="Szafranski K."/>
            <person name="Schliwa M."/>
        </authorList>
    </citation>
    <scope>NUCLEOTIDE SEQUENCE [LARGE SCALE GENOMIC DNA]</scope>
</reference>
<name>X6NRJ3_RETFI</name>
<gene>
    <name evidence="3" type="ORF">RFI_08786</name>
</gene>
<keyword evidence="2" id="KW-0472">Membrane</keyword>
<evidence type="ECO:0000313" key="4">
    <source>
        <dbReference type="Proteomes" id="UP000023152"/>
    </source>
</evidence>
<keyword evidence="2" id="KW-0812">Transmembrane</keyword>
<feature type="compositionally biased region" description="Polar residues" evidence="1">
    <location>
        <begin position="264"/>
        <end position="280"/>
    </location>
</feature>
<accession>X6NRJ3</accession>
<evidence type="ECO:0000256" key="2">
    <source>
        <dbReference type="SAM" id="Phobius"/>
    </source>
</evidence>
<keyword evidence="2" id="KW-1133">Transmembrane helix</keyword>
<sequence length="384" mass="43058">MKQQMIVDGLVVIICAVLIIAKIQITYKISSVHDVIYVREETVLHLLFLTLAFASYFVLSFMADLNVLVKTKWINWLRVIIPALFLYGNIFVGTYWVMKHQYKMQKLKIVHSSIRIKLDSHISSKPVFSESAKNQLSVLSPRSHMAISPTIHITTPVTINTDANTNTNANANANANANVNTNININTNTNTNGNVGGNMTMHTITSNIAMIPLDSLHDPARLNKMLDSSTSGDPTSSPLTLVTAKDKISEFEMKHNDADDTASDESSINQEMNPEITSGDKTTHINVDATMHASEAEVVSLQSLAAAMHSQNRQLDHSDVPMDSQNRLNKLQLGENFKKIVNDLKPEKFSFRQHEVDVTQQYQLRDIIKDRNGFEVFMDFLVKF</sequence>
<protein>
    <submittedName>
        <fullName evidence="3">Uncharacterized protein</fullName>
    </submittedName>
</protein>
<feature type="region of interest" description="Disordered" evidence="1">
    <location>
        <begin position="256"/>
        <end position="280"/>
    </location>
</feature>
<feature type="transmembrane region" description="Helical" evidence="2">
    <location>
        <begin position="43"/>
        <end position="63"/>
    </location>
</feature>
<evidence type="ECO:0000256" key="1">
    <source>
        <dbReference type="SAM" id="MobiDB-lite"/>
    </source>
</evidence>
<comment type="caution">
    <text evidence="3">The sequence shown here is derived from an EMBL/GenBank/DDBJ whole genome shotgun (WGS) entry which is preliminary data.</text>
</comment>
<feature type="transmembrane region" description="Helical" evidence="2">
    <location>
        <begin position="6"/>
        <end position="23"/>
    </location>
</feature>
<feature type="transmembrane region" description="Helical" evidence="2">
    <location>
        <begin position="75"/>
        <end position="98"/>
    </location>
</feature>
<proteinExistence type="predicted"/>
<dbReference type="EMBL" id="ASPP01006716">
    <property type="protein sequence ID" value="ETO28344.1"/>
    <property type="molecule type" value="Genomic_DNA"/>
</dbReference>
<dbReference type="Proteomes" id="UP000023152">
    <property type="component" value="Unassembled WGS sequence"/>
</dbReference>